<comment type="similarity">
    <text evidence="1">Belongs to the glycosyltransferase 2 family.</text>
</comment>
<dbReference type="RefSeq" id="WP_155320871.1">
    <property type="nucleotide sequence ID" value="NZ_AP021876.1"/>
</dbReference>
<evidence type="ECO:0000313" key="6">
    <source>
        <dbReference type="Proteomes" id="UP000425960"/>
    </source>
</evidence>
<protein>
    <recommendedName>
        <fullName evidence="4">Glycosyltransferase 2-like domain-containing protein</fullName>
    </recommendedName>
</protein>
<sequence length="354" mass="41075">MKYRYYHMERRTEYNFSKKHIYGKINDYIDLLENPKLSDNKRSIIYEQISEFYLQFGNIQKSSLFLDYAIFADPTSESLYRKKIELYNPELLPNKLLSVVIPTFNRCNDLVQCVNNIRRNSVFPIQIVAVCDKSDDGTVDFILEQNEKEDFLGIINDTRLGCILSTKVGFIAAQGDYIALLNDDVKVMPGWDLEAILTIDEDATAACAAPLVIYPNGTAQFVGQHSELQSKKHAWIGNVPAFNHSHVYGQKLLSLENFLHTRECNYAWFPIIKKECLKQIGYYDDNYRHYYADVDIGYLFQQHGWQNIFCPTSIIVHYHKSAEELSSVELHQKGLPDKRYFIKKWGITTPIDAF</sequence>
<dbReference type="EMBL" id="AP021876">
    <property type="protein sequence ID" value="BBO79755.1"/>
    <property type="molecule type" value="Genomic_DNA"/>
</dbReference>
<evidence type="ECO:0000259" key="4">
    <source>
        <dbReference type="Pfam" id="PF00535"/>
    </source>
</evidence>
<gene>
    <name evidence="5" type="ORF">DSCO28_03210</name>
</gene>
<proteinExistence type="inferred from homology"/>
<keyword evidence="3" id="KW-0808">Transferase</keyword>
<feature type="domain" description="Glycosyltransferase 2-like" evidence="4">
    <location>
        <begin position="98"/>
        <end position="226"/>
    </location>
</feature>
<dbReference type="Gene3D" id="3.90.550.10">
    <property type="entry name" value="Spore Coat Polysaccharide Biosynthesis Protein SpsA, Chain A"/>
    <property type="match status" value="1"/>
</dbReference>
<dbReference type="InterPro" id="IPR029044">
    <property type="entry name" value="Nucleotide-diphossugar_trans"/>
</dbReference>
<organism evidence="5 6">
    <name type="scientific">Desulfosarcina ovata subsp. sediminis</name>
    <dbReference type="NCBI Taxonomy" id="885957"/>
    <lineage>
        <taxon>Bacteria</taxon>
        <taxon>Pseudomonadati</taxon>
        <taxon>Thermodesulfobacteriota</taxon>
        <taxon>Desulfobacteria</taxon>
        <taxon>Desulfobacterales</taxon>
        <taxon>Desulfosarcinaceae</taxon>
        <taxon>Desulfosarcina</taxon>
    </lineage>
</organism>
<name>A0A5K7ZHL2_9BACT</name>
<dbReference type="SUPFAM" id="SSF53448">
    <property type="entry name" value="Nucleotide-diphospho-sugar transferases"/>
    <property type="match status" value="1"/>
</dbReference>
<dbReference type="GO" id="GO:0016757">
    <property type="term" value="F:glycosyltransferase activity"/>
    <property type="evidence" value="ECO:0007669"/>
    <property type="project" value="UniProtKB-KW"/>
</dbReference>
<evidence type="ECO:0000313" key="5">
    <source>
        <dbReference type="EMBL" id="BBO79755.1"/>
    </source>
</evidence>
<dbReference type="AlphaFoldDB" id="A0A5K7ZHL2"/>
<dbReference type="PANTHER" id="PTHR43179">
    <property type="entry name" value="RHAMNOSYLTRANSFERASE WBBL"/>
    <property type="match status" value="1"/>
</dbReference>
<dbReference type="InterPro" id="IPR001173">
    <property type="entry name" value="Glyco_trans_2-like"/>
</dbReference>
<reference evidence="5 6" key="1">
    <citation type="submission" date="2019-11" db="EMBL/GenBank/DDBJ databases">
        <title>Comparative genomics of hydrocarbon-degrading Desulfosarcina strains.</title>
        <authorList>
            <person name="Watanabe M."/>
            <person name="Kojima H."/>
            <person name="Fukui M."/>
        </authorList>
    </citation>
    <scope>NUCLEOTIDE SEQUENCE [LARGE SCALE GENOMIC DNA]</scope>
    <source>
        <strain evidence="5 6">28bB2T</strain>
    </source>
</reference>
<keyword evidence="2" id="KW-0328">Glycosyltransferase</keyword>
<dbReference type="KEGG" id="dov:DSCO28_03210"/>
<accession>A0A5K7ZHL2</accession>
<evidence type="ECO:0000256" key="3">
    <source>
        <dbReference type="ARBA" id="ARBA00022679"/>
    </source>
</evidence>
<dbReference type="PANTHER" id="PTHR43179:SF12">
    <property type="entry name" value="GALACTOFURANOSYLTRANSFERASE GLFT2"/>
    <property type="match status" value="1"/>
</dbReference>
<evidence type="ECO:0000256" key="2">
    <source>
        <dbReference type="ARBA" id="ARBA00022676"/>
    </source>
</evidence>
<evidence type="ECO:0000256" key="1">
    <source>
        <dbReference type="ARBA" id="ARBA00006739"/>
    </source>
</evidence>
<dbReference type="Pfam" id="PF00535">
    <property type="entry name" value="Glycos_transf_2"/>
    <property type="match status" value="1"/>
</dbReference>
<dbReference type="Proteomes" id="UP000425960">
    <property type="component" value="Chromosome"/>
</dbReference>